<gene>
    <name evidence="2" type="ORF">MKK62_21775</name>
</gene>
<evidence type="ECO:0000313" key="3">
    <source>
        <dbReference type="Proteomes" id="UP001055336"/>
    </source>
</evidence>
<name>A0ABY3VHS7_9MYCO</name>
<dbReference type="InterPro" id="IPR036513">
    <property type="entry name" value="STAS_dom_sf"/>
</dbReference>
<keyword evidence="3" id="KW-1185">Reference proteome</keyword>
<dbReference type="Pfam" id="PF01740">
    <property type="entry name" value="STAS"/>
    <property type="match status" value="1"/>
</dbReference>
<dbReference type="Gene3D" id="3.30.750.24">
    <property type="entry name" value="STAS domain"/>
    <property type="match status" value="1"/>
</dbReference>
<sequence>MSRAEFQLQTALESTPLEVTVTGEVDASNVVEFNRSVRDLPGERPMILHLSKVKYLDSAGFSTLDRLLADHEVVIVLAPNSFMYRVAELMCMPIHHDAKAARRALRGGNS</sequence>
<dbReference type="Proteomes" id="UP001055336">
    <property type="component" value="Chromosome"/>
</dbReference>
<reference evidence="2" key="1">
    <citation type="submission" date="2022-08" db="EMBL/GenBank/DDBJ databases">
        <title>Whole genome sequencing of non-tuberculosis mycobacteria type-strains.</title>
        <authorList>
            <person name="Igarashi Y."/>
            <person name="Osugi A."/>
            <person name="Mitarai S."/>
        </authorList>
    </citation>
    <scope>NUCLEOTIDE SEQUENCE</scope>
    <source>
        <strain evidence="2">DSM 45127</strain>
    </source>
</reference>
<evidence type="ECO:0000259" key="1">
    <source>
        <dbReference type="PROSITE" id="PS50801"/>
    </source>
</evidence>
<proteinExistence type="predicted"/>
<protein>
    <submittedName>
        <fullName evidence="2">STAS domain-containing protein</fullName>
    </submittedName>
</protein>
<organism evidence="2 3">
    <name type="scientific">Mycobacterium paraterrae</name>
    <dbReference type="NCBI Taxonomy" id="577492"/>
    <lineage>
        <taxon>Bacteria</taxon>
        <taxon>Bacillati</taxon>
        <taxon>Actinomycetota</taxon>
        <taxon>Actinomycetes</taxon>
        <taxon>Mycobacteriales</taxon>
        <taxon>Mycobacteriaceae</taxon>
        <taxon>Mycobacterium</taxon>
    </lineage>
</organism>
<accession>A0ABY3VHS7</accession>
<evidence type="ECO:0000313" key="2">
    <source>
        <dbReference type="EMBL" id="UMB68979.1"/>
    </source>
</evidence>
<dbReference type="SUPFAM" id="SSF52091">
    <property type="entry name" value="SpoIIaa-like"/>
    <property type="match status" value="1"/>
</dbReference>
<dbReference type="CDD" id="cd07043">
    <property type="entry name" value="STAS_anti-anti-sigma_factors"/>
    <property type="match status" value="1"/>
</dbReference>
<dbReference type="RefSeq" id="WP_240260712.1">
    <property type="nucleotide sequence ID" value="NZ_CP092488.2"/>
</dbReference>
<dbReference type="EMBL" id="CP092488">
    <property type="protein sequence ID" value="UMB68979.1"/>
    <property type="molecule type" value="Genomic_DNA"/>
</dbReference>
<dbReference type="InterPro" id="IPR002645">
    <property type="entry name" value="STAS_dom"/>
</dbReference>
<dbReference type="PROSITE" id="PS50801">
    <property type="entry name" value="STAS"/>
    <property type="match status" value="1"/>
</dbReference>
<feature type="domain" description="STAS" evidence="1">
    <location>
        <begin position="19"/>
        <end position="67"/>
    </location>
</feature>